<dbReference type="Gene3D" id="3.40.1440.10">
    <property type="entry name" value="GIY-YIG endonuclease"/>
    <property type="match status" value="1"/>
</dbReference>
<dbReference type="Proteomes" id="UP000249610">
    <property type="component" value="Unassembled WGS sequence"/>
</dbReference>
<feature type="domain" description="GIY-YIG" evidence="2">
    <location>
        <begin position="2"/>
        <end position="78"/>
    </location>
</feature>
<dbReference type="InterPro" id="IPR035901">
    <property type="entry name" value="GIY-YIG_endonuc_sf"/>
</dbReference>
<keyword evidence="3" id="KW-0540">Nuclease</keyword>
<dbReference type="InterPro" id="IPR000305">
    <property type="entry name" value="GIY-YIG_endonuc"/>
</dbReference>
<dbReference type="RefSeq" id="WP_111613312.1">
    <property type="nucleotide sequence ID" value="NZ_QLLK01000017.1"/>
</dbReference>
<dbReference type="CDD" id="cd10456">
    <property type="entry name" value="GIY-YIG_UPF0213"/>
    <property type="match status" value="1"/>
</dbReference>
<evidence type="ECO:0000259" key="2">
    <source>
        <dbReference type="PROSITE" id="PS50164"/>
    </source>
</evidence>
<dbReference type="EMBL" id="QLLK01000017">
    <property type="protein sequence ID" value="RAI84385.1"/>
    <property type="molecule type" value="Genomic_DNA"/>
</dbReference>
<keyword evidence="3" id="KW-0255">Endonuclease</keyword>
<proteinExistence type="inferred from homology"/>
<accession>A0A327NWD1</accession>
<comment type="caution">
    <text evidence="3">The sequence shown here is derived from an EMBL/GenBank/DDBJ whole genome shotgun (WGS) entry which is preliminary data.</text>
</comment>
<dbReference type="PROSITE" id="PS50164">
    <property type="entry name" value="GIY_YIG"/>
    <property type="match status" value="1"/>
</dbReference>
<comment type="similarity">
    <text evidence="1">Belongs to the UPF0213 family.</text>
</comment>
<reference evidence="3 4" key="1">
    <citation type="submission" date="2018-06" db="EMBL/GenBank/DDBJ databases">
        <title>Genomic Encyclopedia of Archaeal and Bacterial Type Strains, Phase II (KMG-II): from individual species to whole genera.</title>
        <authorList>
            <person name="Goeker M."/>
        </authorList>
    </citation>
    <scope>NUCLEOTIDE SEQUENCE [LARGE SCALE GENOMIC DNA]</scope>
    <source>
        <strain evidence="3 4">DSM 23446</strain>
    </source>
</reference>
<gene>
    <name evidence="3" type="ORF">LV83_04008</name>
</gene>
<dbReference type="OrthoDB" id="1495241at2"/>
<dbReference type="SUPFAM" id="SSF82771">
    <property type="entry name" value="GIY-YIG endonuclease"/>
    <property type="match status" value="1"/>
</dbReference>
<dbReference type="InterPro" id="IPR050190">
    <property type="entry name" value="UPF0213_domain"/>
</dbReference>
<protein>
    <submittedName>
        <fullName evidence="3">Putative endonuclease</fullName>
    </submittedName>
</protein>
<evidence type="ECO:0000313" key="4">
    <source>
        <dbReference type="Proteomes" id="UP000249610"/>
    </source>
</evidence>
<evidence type="ECO:0000313" key="3">
    <source>
        <dbReference type="EMBL" id="RAI84385.1"/>
    </source>
</evidence>
<evidence type="ECO:0000256" key="1">
    <source>
        <dbReference type="ARBA" id="ARBA00007435"/>
    </source>
</evidence>
<dbReference type="GO" id="GO:0004519">
    <property type="term" value="F:endonuclease activity"/>
    <property type="evidence" value="ECO:0007669"/>
    <property type="project" value="UniProtKB-KW"/>
</dbReference>
<organism evidence="3 4">
    <name type="scientific">Algoriphagus yeomjeoni</name>
    <dbReference type="NCBI Taxonomy" id="291403"/>
    <lineage>
        <taxon>Bacteria</taxon>
        <taxon>Pseudomonadati</taxon>
        <taxon>Bacteroidota</taxon>
        <taxon>Cytophagia</taxon>
        <taxon>Cytophagales</taxon>
        <taxon>Cyclobacteriaceae</taxon>
        <taxon>Algoriphagus</taxon>
    </lineage>
</organism>
<name>A0A327NWD1_9BACT</name>
<keyword evidence="3" id="KW-0378">Hydrolase</keyword>
<dbReference type="Pfam" id="PF01541">
    <property type="entry name" value="GIY-YIG"/>
    <property type="match status" value="1"/>
</dbReference>
<dbReference type="AlphaFoldDB" id="A0A327NWD1"/>
<keyword evidence="4" id="KW-1185">Reference proteome</keyword>
<dbReference type="PANTHER" id="PTHR34477:SF1">
    <property type="entry name" value="UPF0213 PROTEIN YHBQ"/>
    <property type="match status" value="1"/>
</dbReference>
<sequence length="116" mass="13614">MKIYFVYILKCSDNTFSTGVTNNVERRLAEHSEGLDPFCYTAKRRPLQIVFVQEFQEIKEAIAFEKQIKGWSKKKKLAMINDEWDKLKDLAECKNETSHKNFNEKLLTSKTDEKSS</sequence>
<dbReference type="PANTHER" id="PTHR34477">
    <property type="entry name" value="UPF0213 PROTEIN YHBQ"/>
    <property type="match status" value="1"/>
</dbReference>